<protein>
    <submittedName>
        <fullName evidence="5">MarR family transcriptional regulator</fullName>
    </submittedName>
</protein>
<dbReference type="AlphaFoldDB" id="A0A0R1XVN7"/>
<dbReference type="EMBL" id="AZGA01000087">
    <property type="protein sequence ID" value="KRM30844.1"/>
    <property type="molecule type" value="Genomic_DNA"/>
</dbReference>
<dbReference type="InterPro" id="IPR036388">
    <property type="entry name" value="WH-like_DNA-bd_sf"/>
</dbReference>
<evidence type="ECO:0000259" key="4">
    <source>
        <dbReference type="PROSITE" id="PS50995"/>
    </source>
</evidence>
<keyword evidence="6" id="KW-1185">Reference proteome</keyword>
<keyword evidence="3" id="KW-0804">Transcription</keyword>
<keyword evidence="2" id="KW-0238">DNA-binding</keyword>
<reference evidence="5 6" key="1">
    <citation type="journal article" date="2015" name="Genome Announc.">
        <title>Expanding the biotechnology potential of lactobacilli through comparative genomics of 213 strains and associated genera.</title>
        <authorList>
            <person name="Sun Z."/>
            <person name="Harris H.M."/>
            <person name="McCann A."/>
            <person name="Guo C."/>
            <person name="Argimon S."/>
            <person name="Zhang W."/>
            <person name="Yang X."/>
            <person name="Jeffery I.B."/>
            <person name="Cooney J.C."/>
            <person name="Kagawa T.F."/>
            <person name="Liu W."/>
            <person name="Song Y."/>
            <person name="Salvetti E."/>
            <person name="Wrobel A."/>
            <person name="Rasinkangas P."/>
            <person name="Parkhill J."/>
            <person name="Rea M.C."/>
            <person name="O'Sullivan O."/>
            <person name="Ritari J."/>
            <person name="Douillard F.P."/>
            <person name="Paul Ross R."/>
            <person name="Yang R."/>
            <person name="Briner A.E."/>
            <person name="Felis G.E."/>
            <person name="de Vos W.M."/>
            <person name="Barrangou R."/>
            <person name="Klaenhammer T.R."/>
            <person name="Caufield P.W."/>
            <person name="Cui Y."/>
            <person name="Zhang H."/>
            <person name="O'Toole P.W."/>
        </authorList>
    </citation>
    <scope>NUCLEOTIDE SEQUENCE [LARGE SCALE GENOMIC DNA]</scope>
    <source>
        <strain evidence="5 6">DSM 18527</strain>
    </source>
</reference>
<dbReference type="STRING" id="1423734.FC83_GL001404"/>
<dbReference type="PROSITE" id="PS50995">
    <property type="entry name" value="HTH_MARR_2"/>
    <property type="match status" value="1"/>
</dbReference>
<dbReference type="Proteomes" id="UP000051236">
    <property type="component" value="Unassembled WGS sequence"/>
</dbReference>
<accession>A0A0R1XVN7</accession>
<proteinExistence type="predicted"/>
<evidence type="ECO:0000256" key="1">
    <source>
        <dbReference type="ARBA" id="ARBA00023015"/>
    </source>
</evidence>
<feature type="domain" description="HTH marR-type" evidence="4">
    <location>
        <begin position="1"/>
        <end position="131"/>
    </location>
</feature>
<dbReference type="GO" id="GO:0003700">
    <property type="term" value="F:DNA-binding transcription factor activity"/>
    <property type="evidence" value="ECO:0007669"/>
    <property type="project" value="InterPro"/>
</dbReference>
<dbReference type="InterPro" id="IPR036390">
    <property type="entry name" value="WH_DNA-bd_sf"/>
</dbReference>
<evidence type="ECO:0000256" key="2">
    <source>
        <dbReference type="ARBA" id="ARBA00023125"/>
    </source>
</evidence>
<dbReference type="PATRIC" id="fig|1423734.3.peg.1420"/>
<evidence type="ECO:0000313" key="5">
    <source>
        <dbReference type="EMBL" id="KRM30844.1"/>
    </source>
</evidence>
<dbReference type="InterPro" id="IPR052067">
    <property type="entry name" value="Metal_resp_HTH_trans_reg"/>
</dbReference>
<name>A0A0R1XVN7_9LACO</name>
<evidence type="ECO:0000256" key="3">
    <source>
        <dbReference type="ARBA" id="ARBA00023163"/>
    </source>
</evidence>
<keyword evidence="1" id="KW-0805">Transcription regulation</keyword>
<dbReference type="PANTHER" id="PTHR35790:SF4">
    <property type="entry name" value="HTH-TYPE TRANSCRIPTIONAL REGULATOR PCHR"/>
    <property type="match status" value="1"/>
</dbReference>
<organism evidence="5 6">
    <name type="scientific">Agrilactobacillus composti DSM 18527 = JCM 14202</name>
    <dbReference type="NCBI Taxonomy" id="1423734"/>
    <lineage>
        <taxon>Bacteria</taxon>
        <taxon>Bacillati</taxon>
        <taxon>Bacillota</taxon>
        <taxon>Bacilli</taxon>
        <taxon>Lactobacillales</taxon>
        <taxon>Lactobacillaceae</taxon>
        <taxon>Agrilactobacillus</taxon>
    </lineage>
</organism>
<dbReference type="InterPro" id="IPR000835">
    <property type="entry name" value="HTH_MarR-typ"/>
</dbReference>
<dbReference type="SMART" id="SM00347">
    <property type="entry name" value="HTH_MARR"/>
    <property type="match status" value="1"/>
</dbReference>
<evidence type="ECO:0000313" key="6">
    <source>
        <dbReference type="Proteomes" id="UP000051236"/>
    </source>
</evidence>
<comment type="caution">
    <text evidence="5">The sequence shown here is derived from an EMBL/GenBank/DDBJ whole genome shotgun (WGS) entry which is preliminary data.</text>
</comment>
<dbReference type="PANTHER" id="PTHR35790">
    <property type="entry name" value="HTH-TYPE TRANSCRIPTIONAL REGULATOR PCHR"/>
    <property type="match status" value="1"/>
</dbReference>
<dbReference type="Pfam" id="PF12802">
    <property type="entry name" value="MarR_2"/>
    <property type="match status" value="1"/>
</dbReference>
<dbReference type="Gene3D" id="1.10.10.10">
    <property type="entry name" value="Winged helix-like DNA-binding domain superfamily/Winged helix DNA-binding domain"/>
    <property type="match status" value="1"/>
</dbReference>
<gene>
    <name evidence="5" type="ORF">FC83_GL001404</name>
</gene>
<sequence length="142" mass="16041">MRIVNRYNEIEKTPYNYGTDTRLHPSETHTIEFIGNNPNINVTKLAGLLGITKGAVSKRIQQLRKTGLVTKSVSPETENEVVLNLTDKGIQVYKAHAAYSKRLNRRIAALYADLPDEMIATLEEIGNETDKIFLEIATERKK</sequence>
<dbReference type="SUPFAM" id="SSF46785">
    <property type="entry name" value="Winged helix' DNA-binding domain"/>
    <property type="match status" value="1"/>
</dbReference>
<dbReference type="GO" id="GO:0003677">
    <property type="term" value="F:DNA binding"/>
    <property type="evidence" value="ECO:0007669"/>
    <property type="project" value="UniProtKB-KW"/>
</dbReference>